<proteinExistence type="predicted"/>
<keyword evidence="3" id="KW-1185">Reference proteome</keyword>
<evidence type="ECO:0000313" key="3">
    <source>
        <dbReference type="Proteomes" id="UP000325415"/>
    </source>
</evidence>
<dbReference type="EMBL" id="QDAG01000001">
    <property type="protein sequence ID" value="KAE8130272.1"/>
    <property type="molecule type" value="Genomic_DNA"/>
</dbReference>
<sequence>MTSSVLIDDSLGEETHMTQHSADFFANLADDVDTDHYPVSSHDSVWSWSVLHIFGRDVVAATIDVAQCVQDQCSQDKGLPKQETCSFPRLGMISSMRLPLVICWNGCEGGDEDDNVRSATLRCDALRMALARYSHSSPIVSIVQGSVTGPLASCLALSDFIIAADLNASFAVNSPTTILQATGITCEATAESRQSDFSYVAQSLNDAADFARFLLSFLPSVIGTAAPVFDAPAHELTTSAQRHIDIAELFDAITDDDTSLYLGSPSDASIALGFARVYGHSVGVITPHGPRDRMLVDARALANITAFARLCQRFSLPVISAIDEFRFAPEPLGGAAARSDSAMLHDAAALAAIQADSSQLWIHVEAAESSLIRLWANGADESMNLVQLDMMLRHLLAGQAPCAR</sequence>
<protein>
    <recommendedName>
        <fullName evidence="1">Acetyl-coenzyme A carboxylase carboxyl transferase subunit beta domain-containing protein</fullName>
    </recommendedName>
</protein>
<dbReference type="InterPro" id="IPR029045">
    <property type="entry name" value="ClpP/crotonase-like_dom_sf"/>
</dbReference>
<dbReference type="Proteomes" id="UP000325415">
    <property type="component" value="Unassembled WGS sequence"/>
</dbReference>
<comment type="caution">
    <text evidence="2">The sequence shown here is derived from an EMBL/GenBank/DDBJ whole genome shotgun (WGS) entry which is preliminary data.</text>
</comment>
<accession>A0A5N6S943</accession>
<feature type="domain" description="Acetyl-coenzyme A carboxylase carboxyl transferase subunit beta" evidence="1">
    <location>
        <begin position="131"/>
        <end position="323"/>
    </location>
</feature>
<name>A0A5N6S943_9BIFI</name>
<gene>
    <name evidence="2" type="ORF">DDE84_01465</name>
</gene>
<dbReference type="Gene3D" id="3.90.226.10">
    <property type="entry name" value="2-enoyl-CoA Hydratase, Chain A, domain 1"/>
    <property type="match status" value="2"/>
</dbReference>
<dbReference type="Pfam" id="PF01039">
    <property type="entry name" value="Carboxyl_trans"/>
    <property type="match status" value="1"/>
</dbReference>
<organism evidence="2 3">
    <name type="scientific">Bifidobacterium tibiigranuli</name>
    <dbReference type="NCBI Taxonomy" id="2172043"/>
    <lineage>
        <taxon>Bacteria</taxon>
        <taxon>Bacillati</taxon>
        <taxon>Actinomycetota</taxon>
        <taxon>Actinomycetes</taxon>
        <taxon>Bifidobacteriales</taxon>
        <taxon>Bifidobacteriaceae</taxon>
        <taxon>Bifidobacterium</taxon>
    </lineage>
</organism>
<evidence type="ECO:0000313" key="2">
    <source>
        <dbReference type="EMBL" id="KAE8130272.1"/>
    </source>
</evidence>
<evidence type="ECO:0000259" key="1">
    <source>
        <dbReference type="Pfam" id="PF01039"/>
    </source>
</evidence>
<reference evidence="2 3" key="1">
    <citation type="submission" date="2018-04" db="EMBL/GenBank/DDBJ databases">
        <authorList>
            <person name="Eckel V.P."/>
            <person name="Vogel R.F."/>
        </authorList>
    </citation>
    <scope>NUCLEOTIDE SEQUENCE [LARGE SCALE GENOMIC DNA]</scope>
    <source>
        <strain evidence="3">TMW 2.1764</strain>
    </source>
</reference>
<dbReference type="SUPFAM" id="SSF52096">
    <property type="entry name" value="ClpP/crotonase"/>
    <property type="match status" value="2"/>
</dbReference>
<dbReference type="InterPro" id="IPR034733">
    <property type="entry name" value="AcCoA_carboxyl_beta"/>
</dbReference>
<dbReference type="AlphaFoldDB" id="A0A5N6S943"/>